<dbReference type="CDD" id="cd02185">
    <property type="entry name" value="AroH"/>
    <property type="match status" value="1"/>
</dbReference>
<dbReference type="RefSeq" id="WP_419151237.1">
    <property type="nucleotide sequence ID" value="NZ_JAUSTR010000001.1"/>
</dbReference>
<dbReference type="InterPro" id="IPR035959">
    <property type="entry name" value="RutC-like_sf"/>
</dbReference>
<evidence type="ECO:0000256" key="2">
    <source>
        <dbReference type="PROSITE-ProRule" id="PRU00514"/>
    </source>
</evidence>
<dbReference type="GO" id="GO:0004106">
    <property type="term" value="F:chorismate mutase activity"/>
    <property type="evidence" value="ECO:0007669"/>
    <property type="project" value="UniProtKB-EC"/>
</dbReference>
<keyword evidence="2 3" id="KW-0413">Isomerase</keyword>
<dbReference type="PIRSF" id="PIRSF005965">
    <property type="entry name" value="Chor_mut_AroH"/>
    <property type="match status" value="1"/>
</dbReference>
<dbReference type="EMBL" id="JAUSTR010000001">
    <property type="protein sequence ID" value="MDQ0161536.1"/>
    <property type="molecule type" value="Genomic_DNA"/>
</dbReference>
<evidence type="ECO:0000256" key="1">
    <source>
        <dbReference type="NCBIfam" id="TIGR01796"/>
    </source>
</evidence>
<sequence>MIRGIRGAITVDANEEKEIVEATERLLQEMVKQNDITPERVASVFISATQDLTAQFPAKALRRLEGWTFVPVTCMQEMIVPGSLEKCIRIMMHVDTERSQNEISHIYLEKAKNLRPDLIDKQA</sequence>
<name>A0ABT9VKQ2_9BACI</name>
<dbReference type="Pfam" id="PF07736">
    <property type="entry name" value="CM_1"/>
    <property type="match status" value="1"/>
</dbReference>
<dbReference type="Proteomes" id="UP001225646">
    <property type="component" value="Unassembled WGS sequence"/>
</dbReference>
<dbReference type="InterPro" id="IPR008243">
    <property type="entry name" value="Chorismate_mutase_AroH"/>
</dbReference>
<organism evidence="3 4">
    <name type="scientific">Aeribacillus alveayuensis</name>
    <dbReference type="NCBI Taxonomy" id="279215"/>
    <lineage>
        <taxon>Bacteria</taxon>
        <taxon>Bacillati</taxon>
        <taxon>Bacillota</taxon>
        <taxon>Bacilli</taxon>
        <taxon>Bacillales</taxon>
        <taxon>Bacillaceae</taxon>
        <taxon>Aeribacillus</taxon>
    </lineage>
</organism>
<dbReference type="Gene3D" id="3.30.1330.40">
    <property type="entry name" value="RutC-like"/>
    <property type="match status" value="1"/>
</dbReference>
<keyword evidence="2" id="KW-0028">Amino-acid biosynthesis</keyword>
<evidence type="ECO:0000313" key="4">
    <source>
        <dbReference type="Proteomes" id="UP001225646"/>
    </source>
</evidence>
<protein>
    <recommendedName>
        <fullName evidence="1 2">chorismate mutase</fullName>
        <ecNumber evidence="1 2">5.4.99.5</ecNumber>
    </recommendedName>
</protein>
<proteinExistence type="predicted"/>
<reference evidence="3 4" key="1">
    <citation type="submission" date="2023-07" db="EMBL/GenBank/DDBJ databases">
        <title>Genomic Encyclopedia of Type Strains, Phase IV (KMG-IV): sequencing the most valuable type-strain genomes for metagenomic binning, comparative biology and taxonomic classification.</title>
        <authorList>
            <person name="Goeker M."/>
        </authorList>
    </citation>
    <scope>NUCLEOTIDE SEQUENCE [LARGE SCALE GENOMIC DNA]</scope>
    <source>
        <strain evidence="3 4">DSM 19092</strain>
    </source>
</reference>
<comment type="caution">
    <text evidence="3">The sequence shown here is derived from an EMBL/GenBank/DDBJ whole genome shotgun (WGS) entry which is preliminary data.</text>
</comment>
<keyword evidence="2" id="KW-0057">Aromatic amino acid biosynthesis</keyword>
<comment type="catalytic activity">
    <reaction evidence="2">
        <text>chorismate = prephenate</text>
        <dbReference type="Rhea" id="RHEA:13897"/>
        <dbReference type="ChEBI" id="CHEBI:29748"/>
        <dbReference type="ChEBI" id="CHEBI:29934"/>
        <dbReference type="EC" id="5.4.99.5"/>
    </reaction>
</comment>
<gene>
    <name evidence="3" type="ORF">J2S06_000606</name>
</gene>
<dbReference type="SUPFAM" id="SSF55298">
    <property type="entry name" value="YjgF-like"/>
    <property type="match status" value="1"/>
</dbReference>
<accession>A0ABT9VKQ2</accession>
<dbReference type="PANTHER" id="PTHR21164:SF0">
    <property type="entry name" value="CHORISMATE MUTASE AROH"/>
    <property type="match status" value="1"/>
</dbReference>
<keyword evidence="4" id="KW-1185">Reference proteome</keyword>
<evidence type="ECO:0000313" key="3">
    <source>
        <dbReference type="EMBL" id="MDQ0161536.1"/>
    </source>
</evidence>
<dbReference type="PROSITE" id="PS51167">
    <property type="entry name" value="CHORISMATE_MUT_1"/>
    <property type="match status" value="1"/>
</dbReference>
<dbReference type="EC" id="5.4.99.5" evidence="1 2"/>
<dbReference type="NCBIfam" id="TIGR01796">
    <property type="entry name" value="CM_mono_aroH"/>
    <property type="match status" value="1"/>
</dbReference>
<dbReference type="PANTHER" id="PTHR21164">
    <property type="entry name" value="CHORISMATE MUTASE"/>
    <property type="match status" value="1"/>
</dbReference>